<sequence>MTPKSQPSQNRRNLNVPPPPPAPYALTKRKRPQRKKKLLITSLSAVVALALIGSGAGIAYSNNSEKLETYNETLDKLSSSHKASADALEDAGELEPALQEELDAHMREASALMNADAPGVMSFSIEDRTEELRESDEALRAPTEALLDAIGDRDAYITATTEAAEVLDEAQALLKKTKGKVDDKDTYKALSGNVKTLEEALEETPDGSSRKALAENTTAIEDASSYISESSPAVSASHEKWKEAKEEAAKRDPANYKSISERDWQLVQRNPDAHKGEKYVVYGAVTQADANMGEISIRVNTGATKQSRRYNYDINTVALVGTADIFSNVVQDDHVKMLVEVGGSMTYDTSIGGSATAVMVLAYDVDVIGQF</sequence>
<keyword evidence="4" id="KW-1185">Reference proteome</keyword>
<feature type="compositionally biased region" description="Polar residues" evidence="1">
    <location>
        <begin position="223"/>
        <end position="234"/>
    </location>
</feature>
<feature type="compositionally biased region" description="Polar residues" evidence="1">
    <location>
        <begin position="1"/>
        <end position="13"/>
    </location>
</feature>
<feature type="region of interest" description="Disordered" evidence="1">
    <location>
        <begin position="1"/>
        <end position="34"/>
    </location>
</feature>
<dbReference type="EMBL" id="VFOU01000003">
    <property type="protein sequence ID" value="TQL71613.1"/>
    <property type="molecule type" value="Genomic_DNA"/>
</dbReference>
<keyword evidence="2" id="KW-0812">Transmembrane</keyword>
<dbReference type="Proteomes" id="UP000319746">
    <property type="component" value="Unassembled WGS sequence"/>
</dbReference>
<protein>
    <submittedName>
        <fullName evidence="3">Uncharacterized protein</fullName>
    </submittedName>
</protein>
<evidence type="ECO:0000313" key="4">
    <source>
        <dbReference type="Proteomes" id="UP000319746"/>
    </source>
</evidence>
<keyword evidence="2" id="KW-1133">Transmembrane helix</keyword>
<accession>A0A543AGA7</accession>
<feature type="region of interest" description="Disordered" evidence="1">
    <location>
        <begin position="223"/>
        <end position="255"/>
    </location>
</feature>
<feature type="compositionally biased region" description="Basic and acidic residues" evidence="1">
    <location>
        <begin position="237"/>
        <end position="255"/>
    </location>
</feature>
<evidence type="ECO:0000256" key="1">
    <source>
        <dbReference type="SAM" id="MobiDB-lite"/>
    </source>
</evidence>
<dbReference type="AlphaFoldDB" id="A0A543AGA7"/>
<reference evidence="3 4" key="1">
    <citation type="submission" date="2019-06" db="EMBL/GenBank/DDBJ databases">
        <title>Sequencing the genomes of 1000 actinobacteria strains.</title>
        <authorList>
            <person name="Klenk H.-P."/>
        </authorList>
    </citation>
    <scope>NUCLEOTIDE SEQUENCE [LARGE SCALE GENOMIC DNA]</scope>
    <source>
        <strain evidence="3 4">DSM 24083</strain>
    </source>
</reference>
<name>A0A543AGA7_9MICC</name>
<gene>
    <name evidence="3" type="ORF">FB556_2101</name>
</gene>
<proteinExistence type="predicted"/>
<evidence type="ECO:0000256" key="2">
    <source>
        <dbReference type="SAM" id="Phobius"/>
    </source>
</evidence>
<keyword evidence="2" id="KW-0472">Membrane</keyword>
<organism evidence="3 4">
    <name type="scientific">Enteractinococcus coprophilus</name>
    <dbReference type="NCBI Taxonomy" id="1027633"/>
    <lineage>
        <taxon>Bacteria</taxon>
        <taxon>Bacillati</taxon>
        <taxon>Actinomycetota</taxon>
        <taxon>Actinomycetes</taxon>
        <taxon>Micrococcales</taxon>
        <taxon>Micrococcaceae</taxon>
    </lineage>
</organism>
<dbReference type="RefSeq" id="WP_170200440.1">
    <property type="nucleotide sequence ID" value="NZ_BAABAN010000001.1"/>
</dbReference>
<evidence type="ECO:0000313" key="3">
    <source>
        <dbReference type="EMBL" id="TQL71613.1"/>
    </source>
</evidence>
<feature type="transmembrane region" description="Helical" evidence="2">
    <location>
        <begin position="38"/>
        <end position="60"/>
    </location>
</feature>
<comment type="caution">
    <text evidence="3">The sequence shown here is derived from an EMBL/GenBank/DDBJ whole genome shotgun (WGS) entry which is preliminary data.</text>
</comment>